<dbReference type="EMBL" id="CAJPWZ010000070">
    <property type="protein sequence ID" value="CAG2185162.1"/>
    <property type="molecule type" value="Genomic_DNA"/>
</dbReference>
<gene>
    <name evidence="2" type="ORF">MEDL_755</name>
</gene>
<dbReference type="Proteomes" id="UP000683360">
    <property type="component" value="Unassembled WGS sequence"/>
</dbReference>
<dbReference type="InterPro" id="IPR046903">
    <property type="entry name" value="Mab-21-like_nuc_Trfase"/>
</dbReference>
<reference evidence="2" key="1">
    <citation type="submission" date="2021-03" db="EMBL/GenBank/DDBJ databases">
        <authorList>
            <person name="Bekaert M."/>
        </authorList>
    </citation>
    <scope>NUCLEOTIDE SEQUENCE</scope>
</reference>
<keyword evidence="3" id="KW-1185">Reference proteome</keyword>
<evidence type="ECO:0000313" key="3">
    <source>
        <dbReference type="Proteomes" id="UP000683360"/>
    </source>
</evidence>
<dbReference type="Gene3D" id="3.30.460.90">
    <property type="match status" value="1"/>
</dbReference>
<name>A0A8S3PPI9_MYTED</name>
<proteinExistence type="predicted"/>
<sequence length="190" mass="21429">MDNTLLNRFYDDHVKMIRDETRQNIKIVMPIVEDVLQLPHTHLKVSRADEFDFSVVLDIPKLVWCSDNSSHSYGFDEKNEIVRKRLTLPDAPIGKCFISITSTISKWNKEGINDGSACVTIDDDIIPIKVKRRFKSLVGEAVNRPHIRKFVDAKKLSDSPATTLTITHPKIAGDSVSIDLTPLIEACAPF</sequence>
<protein>
    <recommendedName>
        <fullName evidence="1">Mab-21-like nucleotidyltransferase domain-containing protein</fullName>
    </recommendedName>
</protein>
<comment type="caution">
    <text evidence="2">The sequence shown here is derived from an EMBL/GenBank/DDBJ whole genome shotgun (WGS) entry which is preliminary data.</text>
</comment>
<evidence type="ECO:0000313" key="2">
    <source>
        <dbReference type="EMBL" id="CAG2185162.1"/>
    </source>
</evidence>
<dbReference type="AlphaFoldDB" id="A0A8S3PPI9"/>
<dbReference type="Pfam" id="PF03281">
    <property type="entry name" value="Mab-21"/>
    <property type="match status" value="1"/>
</dbReference>
<evidence type="ECO:0000259" key="1">
    <source>
        <dbReference type="Pfam" id="PF03281"/>
    </source>
</evidence>
<dbReference type="OrthoDB" id="10351807at2759"/>
<feature type="domain" description="Mab-21-like nucleotidyltransferase" evidence="1">
    <location>
        <begin position="42"/>
        <end position="185"/>
    </location>
</feature>
<accession>A0A8S3PPI9</accession>
<organism evidence="2 3">
    <name type="scientific">Mytilus edulis</name>
    <name type="common">Blue mussel</name>
    <dbReference type="NCBI Taxonomy" id="6550"/>
    <lineage>
        <taxon>Eukaryota</taxon>
        <taxon>Metazoa</taxon>
        <taxon>Spiralia</taxon>
        <taxon>Lophotrochozoa</taxon>
        <taxon>Mollusca</taxon>
        <taxon>Bivalvia</taxon>
        <taxon>Autobranchia</taxon>
        <taxon>Pteriomorphia</taxon>
        <taxon>Mytilida</taxon>
        <taxon>Mytiloidea</taxon>
        <taxon>Mytilidae</taxon>
        <taxon>Mytilinae</taxon>
        <taxon>Mytilus</taxon>
    </lineage>
</organism>